<name>A0AA36AV63_OCTVU</name>
<feature type="domain" description="QRICH1-like" evidence="6">
    <location>
        <begin position="143"/>
        <end position="208"/>
    </location>
</feature>
<dbReference type="GO" id="GO:0003677">
    <property type="term" value="F:DNA binding"/>
    <property type="evidence" value="ECO:0007669"/>
    <property type="project" value="InterPro"/>
</dbReference>
<dbReference type="Proteomes" id="UP001162480">
    <property type="component" value="Chromosome 5"/>
</dbReference>
<dbReference type="PANTHER" id="PTHR46963:SF4">
    <property type="entry name" value="HYPOTHETICAL PROTEIN MGC115716"/>
    <property type="match status" value="1"/>
</dbReference>
<dbReference type="InterPro" id="IPR011010">
    <property type="entry name" value="DNA_brk_join_enz"/>
</dbReference>
<dbReference type="EMBL" id="OX597818">
    <property type="protein sequence ID" value="CAI9722339.1"/>
    <property type="molecule type" value="Genomic_DNA"/>
</dbReference>
<organism evidence="7 8">
    <name type="scientific">Octopus vulgaris</name>
    <name type="common">Common octopus</name>
    <dbReference type="NCBI Taxonomy" id="6645"/>
    <lineage>
        <taxon>Eukaryota</taxon>
        <taxon>Metazoa</taxon>
        <taxon>Spiralia</taxon>
        <taxon>Lophotrochozoa</taxon>
        <taxon>Mollusca</taxon>
        <taxon>Cephalopoda</taxon>
        <taxon>Coleoidea</taxon>
        <taxon>Octopodiformes</taxon>
        <taxon>Octopoda</taxon>
        <taxon>Incirrata</taxon>
        <taxon>Octopodidae</taxon>
        <taxon>Octopus</taxon>
    </lineage>
</organism>
<dbReference type="InterPro" id="IPR057926">
    <property type="entry name" value="QRICH1_dom"/>
</dbReference>
<sequence>MANVIDIKVNDFVKIDGKDGGRVLSIVQPLGTYRMFNVKINTGQVRHVAGYRLTKVPETVSSTSGLSSNPAFNIPDEVYNDLLHDDFFDDSHNDLEFQPRYDHSGIDKFVQGNQNKNTLRKTNYDVKRLFAFMATNGDMHPIESIDKSELCDILCTFFISLRKPDGSNYEPSSLMGMLSSIERYLKSKHYSTSLFSDGTFVKLHDILKTKQKLLKSEGMGNLPRCTESLSDDDINKLWECDQLGTNTPESILNTLWWNNTVHFGIRSVKPHNDMRWGDVSLHVDNEGKEFLQFRERQSKTCQDDNLDHARNIYPKAWATNDERCPVNLYKRFADLRPSDYSSPDSPFYLATNCKDASHSHPWFKRQPVGVNKLGTIMKRMAKSAGLDNQRFTNHSARKYLVQKLADQNIPPTEIMQISGHRNVQSINSYSNISMDCHRAISNILSSNNDQPGSLLPPSHTAAASASELPSTVNVTSSQPRNAVTCFGSLHSIFSAPIFGGTINVNFFGSDAKQPRLTDNEDC</sequence>
<evidence type="ECO:0000256" key="3">
    <source>
        <dbReference type="ARBA" id="ARBA00022843"/>
    </source>
</evidence>
<evidence type="ECO:0000259" key="5">
    <source>
        <dbReference type="Pfam" id="PF12012"/>
    </source>
</evidence>
<dbReference type="Gene3D" id="1.10.443.10">
    <property type="entry name" value="Intergrase catalytic core"/>
    <property type="match status" value="1"/>
</dbReference>
<evidence type="ECO:0000256" key="2">
    <source>
        <dbReference type="ARBA" id="ARBA00022553"/>
    </source>
</evidence>
<dbReference type="AlphaFoldDB" id="A0AA36AV63"/>
<dbReference type="InterPro" id="IPR042838">
    <property type="entry name" value="KIAA1958"/>
</dbReference>
<protein>
    <submittedName>
        <fullName evidence="7">Finger MYM-type 2-like</fullName>
    </submittedName>
</protein>
<keyword evidence="8" id="KW-1185">Reference proteome</keyword>
<keyword evidence="4" id="KW-0233">DNA recombination</keyword>
<evidence type="ECO:0000313" key="8">
    <source>
        <dbReference type="Proteomes" id="UP001162480"/>
    </source>
</evidence>
<dbReference type="InterPro" id="IPR013762">
    <property type="entry name" value="Integrase-like_cat_sf"/>
</dbReference>
<evidence type="ECO:0000256" key="1">
    <source>
        <dbReference type="ARBA" id="ARBA00022499"/>
    </source>
</evidence>
<keyword evidence="2" id="KW-0597">Phosphoprotein</keyword>
<feature type="domain" description="ZMYM2-like/QRICH1 C-terminal" evidence="5">
    <location>
        <begin position="235"/>
        <end position="381"/>
    </location>
</feature>
<dbReference type="PANTHER" id="PTHR46963">
    <property type="entry name" value="SIMILAR TO RIKEN CDNA E130308A19"/>
    <property type="match status" value="1"/>
</dbReference>
<dbReference type="InterPro" id="IPR021893">
    <property type="entry name" value="ZMYM2-like_C"/>
</dbReference>
<keyword evidence="3" id="KW-0832">Ubl conjugation</keyword>
<evidence type="ECO:0000256" key="4">
    <source>
        <dbReference type="ARBA" id="ARBA00023172"/>
    </source>
</evidence>
<evidence type="ECO:0000259" key="6">
    <source>
        <dbReference type="Pfam" id="PF25561"/>
    </source>
</evidence>
<dbReference type="Pfam" id="PF12012">
    <property type="entry name" value="DUF3504"/>
    <property type="match status" value="1"/>
</dbReference>
<evidence type="ECO:0000313" key="7">
    <source>
        <dbReference type="EMBL" id="CAI9722339.1"/>
    </source>
</evidence>
<dbReference type="Pfam" id="PF25561">
    <property type="entry name" value="QRICH1"/>
    <property type="match status" value="1"/>
</dbReference>
<reference evidence="7" key="1">
    <citation type="submission" date="2023-08" db="EMBL/GenBank/DDBJ databases">
        <authorList>
            <person name="Alioto T."/>
            <person name="Alioto T."/>
            <person name="Gomez Garrido J."/>
        </authorList>
    </citation>
    <scope>NUCLEOTIDE SEQUENCE</scope>
</reference>
<gene>
    <name evidence="7" type="ORF">OCTVUL_1B017108</name>
</gene>
<dbReference type="SUPFAM" id="SSF56349">
    <property type="entry name" value="DNA breaking-rejoining enzymes"/>
    <property type="match status" value="1"/>
</dbReference>
<keyword evidence="1" id="KW-1017">Isopeptide bond</keyword>
<accession>A0AA36AV63</accession>
<proteinExistence type="predicted"/>
<dbReference type="GO" id="GO:0006310">
    <property type="term" value="P:DNA recombination"/>
    <property type="evidence" value="ECO:0007669"/>
    <property type="project" value="UniProtKB-KW"/>
</dbReference>
<dbReference type="GO" id="GO:0015074">
    <property type="term" value="P:DNA integration"/>
    <property type="evidence" value="ECO:0007669"/>
    <property type="project" value="InterPro"/>
</dbReference>